<dbReference type="GO" id="GO:0005524">
    <property type="term" value="F:ATP binding"/>
    <property type="evidence" value="ECO:0007669"/>
    <property type="project" value="UniProtKB-KW"/>
</dbReference>
<dbReference type="Gene3D" id="3.30.420.40">
    <property type="match status" value="3"/>
</dbReference>
<comment type="subcellular location">
    <subcellularLocation>
        <location evidence="7">Cytoplasm</location>
    </subcellularLocation>
    <text evidence="7">Membrane-associated.</text>
</comment>
<evidence type="ECO:0000256" key="1">
    <source>
        <dbReference type="ARBA" id="ARBA00022490"/>
    </source>
</evidence>
<evidence type="ECO:0000313" key="9">
    <source>
        <dbReference type="Proteomes" id="UP000053784"/>
    </source>
</evidence>
<dbReference type="InterPro" id="IPR004753">
    <property type="entry name" value="MreB"/>
</dbReference>
<dbReference type="HAMAP" id="MF_02207">
    <property type="entry name" value="MreB"/>
    <property type="match status" value="1"/>
</dbReference>
<protein>
    <recommendedName>
        <fullName evidence="6 7">Cell shape-determining protein MreB</fullName>
    </recommendedName>
</protein>
<organism evidence="8 9">
    <name type="scientific">Candidatus Photodesmus blepharonis</name>
    <dbReference type="NCBI Taxonomy" id="1179155"/>
    <lineage>
        <taxon>Bacteria</taxon>
        <taxon>Pseudomonadati</taxon>
        <taxon>Pseudomonadota</taxon>
        <taxon>Gammaproteobacteria</taxon>
        <taxon>Vibrionales</taxon>
        <taxon>Vibrionaceae</taxon>
        <taxon>Candidatus Photodesmus</taxon>
    </lineage>
</organism>
<dbReference type="FunFam" id="3.30.420.40:FF:000014">
    <property type="entry name" value="Rod shape-determining protein MreB"/>
    <property type="match status" value="1"/>
</dbReference>
<dbReference type="GO" id="GO:0005737">
    <property type="term" value="C:cytoplasm"/>
    <property type="evidence" value="ECO:0007669"/>
    <property type="project" value="UniProtKB-SubCell"/>
</dbReference>
<evidence type="ECO:0000256" key="3">
    <source>
        <dbReference type="ARBA" id="ARBA00022840"/>
    </source>
</evidence>
<evidence type="ECO:0000256" key="2">
    <source>
        <dbReference type="ARBA" id="ARBA00022741"/>
    </source>
</evidence>
<evidence type="ECO:0000256" key="4">
    <source>
        <dbReference type="ARBA" id="ARBA00022960"/>
    </source>
</evidence>
<dbReference type="AlphaFoldDB" id="A0A084CMT5"/>
<keyword evidence="3 7" id="KW-0067">ATP-binding</keyword>
<dbReference type="PANTHER" id="PTHR42749:SF1">
    <property type="entry name" value="CELL SHAPE-DETERMINING PROTEIN MREB"/>
    <property type="match status" value="1"/>
</dbReference>
<dbReference type="SUPFAM" id="SSF53067">
    <property type="entry name" value="Actin-like ATPase domain"/>
    <property type="match status" value="2"/>
</dbReference>
<dbReference type="PANTHER" id="PTHR42749">
    <property type="entry name" value="CELL SHAPE-DETERMINING PROTEIN MREB"/>
    <property type="match status" value="1"/>
</dbReference>
<evidence type="ECO:0000313" key="8">
    <source>
        <dbReference type="EMBL" id="KEY91114.1"/>
    </source>
</evidence>
<dbReference type="OrthoDB" id="9768127at2"/>
<dbReference type="STRING" id="1179155.CF67_04111"/>
<dbReference type="NCBIfam" id="NF010539">
    <property type="entry name" value="PRK13927.1"/>
    <property type="match status" value="1"/>
</dbReference>
<feature type="binding site" evidence="7">
    <location>
        <begin position="169"/>
        <end position="171"/>
    </location>
    <ligand>
        <name>ATP</name>
        <dbReference type="ChEBI" id="CHEBI:30616"/>
    </ligand>
</feature>
<keyword evidence="9" id="KW-1185">Reference proteome</keyword>
<dbReference type="NCBIfam" id="TIGR00904">
    <property type="entry name" value="mreB"/>
    <property type="match status" value="1"/>
</dbReference>
<feature type="binding site" evidence="7">
    <location>
        <begin position="19"/>
        <end position="21"/>
    </location>
    <ligand>
        <name>ATP</name>
        <dbReference type="ChEBI" id="CHEBI:30616"/>
    </ligand>
</feature>
<comment type="caution">
    <text evidence="8">The sequence shown here is derived from an EMBL/GenBank/DDBJ whole genome shotgun (WGS) entry which is preliminary data.</text>
</comment>
<dbReference type="InterPro" id="IPR043129">
    <property type="entry name" value="ATPase_NBD"/>
</dbReference>
<name>A0A084CMT5_9GAMM</name>
<keyword evidence="2 7" id="KW-0547">Nucleotide-binding</keyword>
<reference evidence="8 9" key="1">
    <citation type="submission" date="2014-03" db="EMBL/GenBank/DDBJ databases">
        <title>Selection and divergence in the genomes of co-occurring obligate luminous symbionts with specific hosts.</title>
        <authorList>
            <person name="Hendry T.A."/>
            <person name="de Wet J.R."/>
            <person name="Dunlap P.V."/>
        </authorList>
    </citation>
    <scope>NUCLEOTIDE SEQUENCE [LARGE SCALE GENOMIC DNA]</scope>
    <source>
        <strain evidence="8 9">Ppalp.1</strain>
    </source>
</reference>
<evidence type="ECO:0000256" key="5">
    <source>
        <dbReference type="ARBA" id="ARBA00023458"/>
    </source>
</evidence>
<keyword evidence="4 7" id="KW-0133">Cell shape</keyword>
<dbReference type="GO" id="GO:0008360">
    <property type="term" value="P:regulation of cell shape"/>
    <property type="evidence" value="ECO:0007669"/>
    <property type="project" value="UniProtKB-UniRule"/>
</dbReference>
<comment type="function">
    <text evidence="7">Forms membrane-associated dynamic filaments that are essential for cell shape determination. Acts by regulating cell wall synthesis and cell elongation, and thus cell shape. A feedback loop between cell geometry and MreB localization may maintain elongated cell shape by targeting cell wall growth to regions of negative cell wall curvature.</text>
</comment>
<sequence length="348" mass="37025">MFKKLRGMFSNDLSIDLGTANTLIYVRGQGIVLDEPSVVAIRQDRARSGKSVAAVGCAAKQMLGRTPGNISAIRPMKDGVIADFYVTEKMLQHFIKQVHKNNSILKPSPRVLVCVPCGSTQVERRAIRESALGAGAREVYLIDEPMAAAIGAGLRVSEPTGSMVIDIGGGTTEVAVISLNGVVYSSSVRIGGDRFDEAIINYVRRNYGSLIGEATAERIKHKIGSAYPGDEVEEIEVRGRNLAEGVPRSFSLNSNEILEALQEPLTGIVSAVMLALEQCPPELASDISENGMVLTGGGALLRDFDRLLTEETGIPVVVAGDPLTCVALGGGKALEMIDMHGGDLFSEE</sequence>
<dbReference type="Proteomes" id="UP000053784">
    <property type="component" value="Unassembled WGS sequence"/>
</dbReference>
<evidence type="ECO:0000256" key="6">
    <source>
        <dbReference type="ARBA" id="ARBA00067319"/>
    </source>
</evidence>
<gene>
    <name evidence="7 8" type="primary">mreB</name>
    <name evidence="8" type="ORF">CF67_04111</name>
</gene>
<dbReference type="Pfam" id="PF06723">
    <property type="entry name" value="MreB_Mbl"/>
    <property type="match status" value="1"/>
</dbReference>
<proteinExistence type="inferred from homology"/>
<dbReference type="RefSeq" id="WP_034414499.1">
    <property type="nucleotide sequence ID" value="NZ_JGVK01000027.1"/>
</dbReference>
<comment type="subunit">
    <text evidence="7">Forms polymers.</text>
</comment>
<accession>A0A084CMT5</accession>
<dbReference type="InterPro" id="IPR056546">
    <property type="entry name" value="MreB_MamK-like"/>
</dbReference>
<comment type="similarity">
    <text evidence="5 7">Belongs to the FtsA/MreB family.</text>
</comment>
<dbReference type="PRINTS" id="PR01652">
    <property type="entry name" value="SHAPEPROTEIN"/>
</dbReference>
<feature type="binding site" evidence="7">
    <location>
        <begin position="297"/>
        <end position="300"/>
    </location>
    <ligand>
        <name>ATP</name>
        <dbReference type="ChEBI" id="CHEBI:30616"/>
    </ligand>
</feature>
<dbReference type="EMBL" id="JGVK01000027">
    <property type="protein sequence ID" value="KEY91114.1"/>
    <property type="molecule type" value="Genomic_DNA"/>
</dbReference>
<dbReference type="eggNOG" id="COG1077">
    <property type="taxonomic scope" value="Bacteria"/>
</dbReference>
<dbReference type="FunFam" id="3.30.420.40:FF:000019">
    <property type="entry name" value="Rod shape-determining protein MreB"/>
    <property type="match status" value="1"/>
</dbReference>
<evidence type="ECO:0000256" key="7">
    <source>
        <dbReference type="HAMAP-Rule" id="MF_02207"/>
    </source>
</evidence>
<dbReference type="CDD" id="cd10225">
    <property type="entry name" value="ASKHA_NBD_MreB-like"/>
    <property type="match status" value="1"/>
</dbReference>
<feature type="binding site" evidence="7">
    <location>
        <begin position="217"/>
        <end position="220"/>
    </location>
    <ligand>
        <name>ATP</name>
        <dbReference type="ChEBI" id="CHEBI:30616"/>
    </ligand>
</feature>
<dbReference type="FunFam" id="3.30.420.40:FF:000016">
    <property type="entry name" value="Rod shape-determining protein mreB"/>
    <property type="match status" value="1"/>
</dbReference>
<keyword evidence="1 7" id="KW-0963">Cytoplasm</keyword>
<dbReference type="GO" id="GO:0000902">
    <property type="term" value="P:cell morphogenesis"/>
    <property type="evidence" value="ECO:0007669"/>
    <property type="project" value="InterPro"/>
</dbReference>